<gene>
    <name evidence="1" type="ORF">GA0070622_5304</name>
</gene>
<dbReference type="Proteomes" id="UP000199558">
    <property type="component" value="Unassembled WGS sequence"/>
</dbReference>
<name>A0A1A9BG99_9ACTN</name>
<organism evidence="1 2">
    <name type="scientific">Micromonospora sediminicola</name>
    <dbReference type="NCBI Taxonomy" id="946078"/>
    <lineage>
        <taxon>Bacteria</taxon>
        <taxon>Bacillati</taxon>
        <taxon>Actinomycetota</taxon>
        <taxon>Actinomycetes</taxon>
        <taxon>Micromonosporales</taxon>
        <taxon>Micromonosporaceae</taxon>
        <taxon>Micromonospora</taxon>
    </lineage>
</organism>
<evidence type="ECO:0000313" key="2">
    <source>
        <dbReference type="Proteomes" id="UP000199558"/>
    </source>
</evidence>
<keyword evidence="2" id="KW-1185">Reference proteome</keyword>
<evidence type="ECO:0000313" key="1">
    <source>
        <dbReference type="EMBL" id="SBT68208.1"/>
    </source>
</evidence>
<dbReference type="OrthoDB" id="10020299at2"/>
<dbReference type="AlphaFoldDB" id="A0A1A9BG99"/>
<dbReference type="RefSeq" id="WP_141684635.1">
    <property type="nucleotide sequence ID" value="NZ_FLRH01000004.1"/>
</dbReference>
<sequence length="125" mass="13743">MSRERRQAAEVESARVWVAQWSEETEPGTYVPAPELHALAAADIGEWVETYRDDPASWAECEAEDGFPAIPAVPGPRRFYAVADAALGGRRRGTGNVRLYVARATAAELLNRVAELYDLEGRRAA</sequence>
<reference evidence="2" key="1">
    <citation type="submission" date="2016-06" db="EMBL/GenBank/DDBJ databases">
        <authorList>
            <person name="Varghese N."/>
            <person name="Submissions Spin"/>
        </authorList>
    </citation>
    <scope>NUCLEOTIDE SEQUENCE [LARGE SCALE GENOMIC DNA]</scope>
    <source>
        <strain evidence="2">DSM 45794</strain>
    </source>
</reference>
<proteinExistence type="predicted"/>
<dbReference type="EMBL" id="FLRH01000004">
    <property type="protein sequence ID" value="SBT68208.1"/>
    <property type="molecule type" value="Genomic_DNA"/>
</dbReference>
<accession>A0A1A9BG99</accession>
<protein>
    <submittedName>
        <fullName evidence="1">Uncharacterized protein</fullName>
    </submittedName>
</protein>